<proteinExistence type="predicted"/>
<dbReference type="AlphaFoldDB" id="A0A8J2P0D8"/>
<dbReference type="OrthoDB" id="3863715at2759"/>
<dbReference type="Proteomes" id="UP000708208">
    <property type="component" value="Unassembled WGS sequence"/>
</dbReference>
<accession>A0A8J2P0D8</accession>
<organism evidence="1 2">
    <name type="scientific">Allacma fusca</name>
    <dbReference type="NCBI Taxonomy" id="39272"/>
    <lineage>
        <taxon>Eukaryota</taxon>
        <taxon>Metazoa</taxon>
        <taxon>Ecdysozoa</taxon>
        <taxon>Arthropoda</taxon>
        <taxon>Hexapoda</taxon>
        <taxon>Collembola</taxon>
        <taxon>Symphypleona</taxon>
        <taxon>Sminthuridae</taxon>
        <taxon>Allacma</taxon>
    </lineage>
</organism>
<keyword evidence="2" id="KW-1185">Reference proteome</keyword>
<name>A0A8J2P0D8_9HEXA</name>
<evidence type="ECO:0000313" key="2">
    <source>
        <dbReference type="Proteomes" id="UP000708208"/>
    </source>
</evidence>
<gene>
    <name evidence="1" type="ORF">AFUS01_LOCUS8832</name>
</gene>
<protein>
    <submittedName>
        <fullName evidence="1">Uncharacterized protein</fullName>
    </submittedName>
</protein>
<sequence>MGIVERQNKTTKTFIKKFIEKDCAKCDTLLPVAICSHNFHVNEGTNYSPYFLFHGREPLTRLDLVTPVLVSDVNQSPEENAEAVSKAKEEAVKITTQAQEKRDNLFNAKKKNAKSIERNCQVRNASSVISHHQRIRKGEESLIQLDRAIKCWQAYRQYFFPKTSNQEIEVKTIAKTESGDVSDKEIEVPTGMVLSIHTSSEQLSRGSIKDFIQGDCFSFDIDLWQVDRRERLIHLQGTPRQLYEAQTRNWITMFEDKAWNHTETYLPEMKPTPYPVDYPRILQMNPAEVTIIARLCSHCRKTGHIMFHCMNFGDLCKACLMPGHIYMKCPIREMFKHY</sequence>
<dbReference type="EMBL" id="CAJVCH010061954">
    <property type="protein sequence ID" value="CAG7719509.1"/>
    <property type="molecule type" value="Genomic_DNA"/>
</dbReference>
<evidence type="ECO:0000313" key="1">
    <source>
        <dbReference type="EMBL" id="CAG7719509.1"/>
    </source>
</evidence>
<comment type="caution">
    <text evidence="1">The sequence shown here is derived from an EMBL/GenBank/DDBJ whole genome shotgun (WGS) entry which is preliminary data.</text>
</comment>
<reference evidence="1" key="1">
    <citation type="submission" date="2021-06" db="EMBL/GenBank/DDBJ databases">
        <authorList>
            <person name="Hodson N. C."/>
            <person name="Mongue J. A."/>
            <person name="Jaron S. K."/>
        </authorList>
    </citation>
    <scope>NUCLEOTIDE SEQUENCE</scope>
</reference>